<reference evidence="1" key="1">
    <citation type="submission" date="2015-04" db="UniProtKB">
        <authorList>
            <consortium name="EnsemblPlants"/>
        </authorList>
    </citation>
    <scope>IDENTIFICATION</scope>
</reference>
<sequence>FWKKKAGESGVGGVEELEVHVAGRLAGGAQQLRDTKISGVVSDLVDGKGSSRLADVPSSRPLEPLPFTGLLPDSSRGVPHVKERDAGLVGRFCLVKIRRLPALSESCGERSSRGIAVRLITSTPVGAIPFLKALSLCSPFVRVKTLFQFSDRCCLRLGCFLPPWRLHLEDPTLHYRLSPSLGFVHKKSELLL</sequence>
<proteinExistence type="predicted"/>
<dbReference type="Proteomes" id="UP000008021">
    <property type="component" value="Chromosome 5"/>
</dbReference>
<organism evidence="1">
    <name type="scientific">Oryza meridionalis</name>
    <dbReference type="NCBI Taxonomy" id="40149"/>
    <lineage>
        <taxon>Eukaryota</taxon>
        <taxon>Viridiplantae</taxon>
        <taxon>Streptophyta</taxon>
        <taxon>Embryophyta</taxon>
        <taxon>Tracheophyta</taxon>
        <taxon>Spermatophyta</taxon>
        <taxon>Magnoliopsida</taxon>
        <taxon>Liliopsida</taxon>
        <taxon>Poales</taxon>
        <taxon>Poaceae</taxon>
        <taxon>BOP clade</taxon>
        <taxon>Oryzoideae</taxon>
        <taxon>Oryzeae</taxon>
        <taxon>Oryzinae</taxon>
        <taxon>Oryza</taxon>
    </lineage>
</organism>
<dbReference type="EnsemblPlants" id="OMERI05G02110.1">
    <property type="protein sequence ID" value="OMERI05G02110.1"/>
    <property type="gene ID" value="OMERI05G02110"/>
</dbReference>
<protein>
    <submittedName>
        <fullName evidence="1">Uncharacterized protein</fullName>
    </submittedName>
</protein>
<keyword evidence="2" id="KW-1185">Reference proteome</keyword>
<dbReference type="HOGENOM" id="CLU_1418516_0_0_1"/>
<dbReference type="AlphaFoldDB" id="A0A0E0DLG8"/>
<accession>A0A0E0DLG8</accession>
<reference evidence="1" key="2">
    <citation type="submission" date="2018-05" db="EMBL/GenBank/DDBJ databases">
        <title>OmerRS3 (Oryza meridionalis Reference Sequence Version 3).</title>
        <authorList>
            <person name="Zhang J."/>
            <person name="Kudrna D."/>
            <person name="Lee S."/>
            <person name="Talag J."/>
            <person name="Welchert J."/>
            <person name="Wing R.A."/>
        </authorList>
    </citation>
    <scope>NUCLEOTIDE SEQUENCE [LARGE SCALE GENOMIC DNA]</scope>
    <source>
        <strain evidence="1">cv. OR44</strain>
    </source>
</reference>
<evidence type="ECO:0000313" key="1">
    <source>
        <dbReference type="EnsemblPlants" id="OMERI05G02110.1"/>
    </source>
</evidence>
<evidence type="ECO:0000313" key="2">
    <source>
        <dbReference type="Proteomes" id="UP000008021"/>
    </source>
</evidence>
<dbReference type="Gramene" id="OMERI05G02110.1">
    <property type="protein sequence ID" value="OMERI05G02110.1"/>
    <property type="gene ID" value="OMERI05G02110"/>
</dbReference>
<name>A0A0E0DLG8_9ORYZ</name>